<dbReference type="GO" id="GO:0046914">
    <property type="term" value="F:transition metal ion binding"/>
    <property type="evidence" value="ECO:0007669"/>
    <property type="project" value="InterPro"/>
</dbReference>
<dbReference type="RefSeq" id="WP_091362751.1">
    <property type="nucleotide sequence ID" value="NZ_CAUWGZ010000004.1"/>
</dbReference>
<sequence length="70" mass="7785">MMPLTMARTGEKVIIRKISGNDDIRRHLATLGFVVDTMILVVSQMAGNLIVEVKGSRVALDKSMARRIFI</sequence>
<dbReference type="InterPro" id="IPR008988">
    <property type="entry name" value="Transcriptional_repressor_C"/>
</dbReference>
<dbReference type="PANTHER" id="PTHR43151">
    <property type="entry name" value="FEOA FAMILY PROTEIN"/>
    <property type="match status" value="1"/>
</dbReference>
<dbReference type="EMBL" id="FMXA01000003">
    <property type="protein sequence ID" value="SDA37514.1"/>
    <property type="molecule type" value="Genomic_DNA"/>
</dbReference>
<evidence type="ECO:0000259" key="2">
    <source>
        <dbReference type="SMART" id="SM00899"/>
    </source>
</evidence>
<dbReference type="AlphaFoldDB" id="A0A1G5UV55"/>
<dbReference type="SUPFAM" id="SSF50037">
    <property type="entry name" value="C-terminal domain of transcriptional repressors"/>
    <property type="match status" value="1"/>
</dbReference>
<dbReference type="InterPro" id="IPR053184">
    <property type="entry name" value="FeoA-like"/>
</dbReference>
<dbReference type="Gene3D" id="2.30.30.90">
    <property type="match status" value="1"/>
</dbReference>
<organism evidence="3 4">
    <name type="scientific">Allisonella histaminiformans</name>
    <dbReference type="NCBI Taxonomy" id="209880"/>
    <lineage>
        <taxon>Bacteria</taxon>
        <taxon>Bacillati</taxon>
        <taxon>Bacillota</taxon>
        <taxon>Negativicutes</taxon>
        <taxon>Veillonellales</taxon>
        <taxon>Veillonellaceae</taxon>
        <taxon>Allisonella</taxon>
    </lineage>
</organism>
<dbReference type="PANTHER" id="PTHR43151:SF1">
    <property type="entry name" value="SSR2333 PROTEIN"/>
    <property type="match status" value="1"/>
</dbReference>
<dbReference type="InterPro" id="IPR007167">
    <property type="entry name" value="Fe-transptr_FeoA-like"/>
</dbReference>
<evidence type="ECO:0000313" key="4">
    <source>
        <dbReference type="Proteomes" id="UP000199689"/>
    </source>
</evidence>
<gene>
    <name evidence="3" type="ORF">SAMN02910343_00123</name>
</gene>
<evidence type="ECO:0000256" key="1">
    <source>
        <dbReference type="ARBA" id="ARBA00023004"/>
    </source>
</evidence>
<reference evidence="3 4" key="1">
    <citation type="submission" date="2016-10" db="EMBL/GenBank/DDBJ databases">
        <authorList>
            <person name="de Groot N.N."/>
        </authorList>
    </citation>
    <scope>NUCLEOTIDE SEQUENCE [LARGE SCALE GENOMIC DNA]</scope>
    <source>
        <strain evidence="3 4">DSM 15230</strain>
    </source>
</reference>
<feature type="domain" description="Ferrous iron transporter FeoA-like" evidence="2">
    <location>
        <begin position="2"/>
        <end position="70"/>
    </location>
</feature>
<evidence type="ECO:0000313" key="3">
    <source>
        <dbReference type="EMBL" id="SDA37514.1"/>
    </source>
</evidence>
<keyword evidence="4" id="KW-1185">Reference proteome</keyword>
<dbReference type="STRING" id="209880.SAMN02910343_00123"/>
<dbReference type="Proteomes" id="UP000199689">
    <property type="component" value="Unassembled WGS sequence"/>
</dbReference>
<proteinExistence type="predicted"/>
<dbReference type="OrthoDB" id="5984at2"/>
<dbReference type="SMART" id="SM00899">
    <property type="entry name" value="FeoA"/>
    <property type="match status" value="1"/>
</dbReference>
<dbReference type="GeneID" id="87755179"/>
<protein>
    <submittedName>
        <fullName evidence="3">Ferrous iron transport protein A</fullName>
    </submittedName>
</protein>
<dbReference type="Pfam" id="PF04023">
    <property type="entry name" value="FeoA"/>
    <property type="match status" value="1"/>
</dbReference>
<accession>A0A1G5UV55</accession>
<name>A0A1G5UV55_9FIRM</name>
<dbReference type="InterPro" id="IPR038157">
    <property type="entry name" value="FeoA_core_dom"/>
</dbReference>
<keyword evidence="1" id="KW-0408">Iron</keyword>